<name>A0A1H5D7Z8_RHOJO</name>
<evidence type="ECO:0000259" key="1">
    <source>
        <dbReference type="Pfam" id="PF00561"/>
    </source>
</evidence>
<feature type="domain" description="AB hydrolase-1" evidence="1">
    <location>
        <begin position="36"/>
        <end position="261"/>
    </location>
</feature>
<organism evidence="2 3">
    <name type="scientific">Rhodococcus jostii</name>
    <dbReference type="NCBI Taxonomy" id="132919"/>
    <lineage>
        <taxon>Bacteria</taxon>
        <taxon>Bacillati</taxon>
        <taxon>Actinomycetota</taxon>
        <taxon>Actinomycetes</taxon>
        <taxon>Mycobacteriales</taxon>
        <taxon>Nocardiaceae</taxon>
        <taxon>Rhodococcus</taxon>
    </lineage>
</organism>
<dbReference type="InterPro" id="IPR029058">
    <property type="entry name" value="AB_hydrolase_fold"/>
</dbReference>
<dbReference type="PANTHER" id="PTHR43433:SF5">
    <property type="entry name" value="AB HYDROLASE-1 DOMAIN-CONTAINING PROTEIN"/>
    <property type="match status" value="1"/>
</dbReference>
<dbReference type="OrthoDB" id="9796770at2"/>
<dbReference type="PANTHER" id="PTHR43433">
    <property type="entry name" value="HYDROLASE, ALPHA/BETA FOLD FAMILY PROTEIN"/>
    <property type="match status" value="1"/>
</dbReference>
<dbReference type="InterPro" id="IPR000073">
    <property type="entry name" value="AB_hydrolase_1"/>
</dbReference>
<evidence type="ECO:0000313" key="3">
    <source>
        <dbReference type="Proteomes" id="UP000183407"/>
    </source>
</evidence>
<dbReference type="SUPFAM" id="SSF53474">
    <property type="entry name" value="alpha/beta-Hydrolases"/>
    <property type="match status" value="1"/>
</dbReference>
<dbReference type="GO" id="GO:0046503">
    <property type="term" value="P:glycerolipid catabolic process"/>
    <property type="evidence" value="ECO:0007669"/>
    <property type="project" value="TreeGrafter"/>
</dbReference>
<dbReference type="Pfam" id="PF00561">
    <property type="entry name" value="Abhydrolase_1"/>
    <property type="match status" value="1"/>
</dbReference>
<evidence type="ECO:0000313" key="2">
    <source>
        <dbReference type="EMBL" id="SED74979.1"/>
    </source>
</evidence>
<dbReference type="PRINTS" id="PR00111">
    <property type="entry name" value="ABHYDROLASE"/>
</dbReference>
<dbReference type="Proteomes" id="UP000183407">
    <property type="component" value="Unassembled WGS sequence"/>
</dbReference>
<dbReference type="RefSeq" id="WP_073366200.1">
    <property type="nucleotide sequence ID" value="NZ_FNTL01000004.1"/>
</dbReference>
<gene>
    <name evidence="2" type="ORF">SAMN04490220_5422</name>
</gene>
<reference evidence="3" key="1">
    <citation type="submission" date="2016-10" db="EMBL/GenBank/DDBJ databases">
        <authorList>
            <person name="Varghese N."/>
        </authorList>
    </citation>
    <scope>NUCLEOTIDE SEQUENCE [LARGE SCALE GENOMIC DNA]</scope>
    <source>
        <strain evidence="3">DSM 44719</strain>
    </source>
</reference>
<accession>A0A1H5D7Z8</accession>
<dbReference type="AlphaFoldDB" id="A0A1H5D7Z8"/>
<proteinExistence type="predicted"/>
<dbReference type="Gene3D" id="3.40.50.1820">
    <property type="entry name" value="alpha/beta hydrolase"/>
    <property type="match status" value="1"/>
</dbReference>
<sequence length="276" mass="28938">MTVTEIFGRSDRFEDSVVTVGGRRIRVRIRRGTGVPLVLCNGIGAGLEVLDPFVAAADPEATIVRFDVPGTGGSPASPVPYGIPALACGLGRLLTDIGIGGVDVLGLSWGGALAQQFALQNPRRCRRLVLVATGTGALMVPGHPRVLAKMLTPRRFTDTGYAAAIAGELYGGTARHGGDDVARVFRKQSHAGSRIGYVHQLLAGALWTSLPVLPLIRQRTLIVAGTDDPIIPLLNAHIMNALLPHATLHVHPGGHIDMVTNATELAPAVTSFLTAP</sequence>
<dbReference type="GO" id="GO:0004806">
    <property type="term" value="F:triacylglycerol lipase activity"/>
    <property type="evidence" value="ECO:0007669"/>
    <property type="project" value="TreeGrafter"/>
</dbReference>
<dbReference type="EMBL" id="FNTL01000004">
    <property type="protein sequence ID" value="SED74979.1"/>
    <property type="molecule type" value="Genomic_DNA"/>
</dbReference>
<protein>
    <submittedName>
        <fullName evidence="2">Poly(3-hydroxyalkanoate) depolymerase</fullName>
    </submittedName>
</protein>
<dbReference type="InterPro" id="IPR050471">
    <property type="entry name" value="AB_hydrolase"/>
</dbReference>